<organism evidence="2 3">
    <name type="scientific">Dinghuibacter silviterrae</name>
    <dbReference type="NCBI Taxonomy" id="1539049"/>
    <lineage>
        <taxon>Bacteria</taxon>
        <taxon>Pseudomonadati</taxon>
        <taxon>Bacteroidota</taxon>
        <taxon>Chitinophagia</taxon>
        <taxon>Chitinophagales</taxon>
        <taxon>Chitinophagaceae</taxon>
        <taxon>Dinghuibacter</taxon>
    </lineage>
</organism>
<evidence type="ECO:0000313" key="2">
    <source>
        <dbReference type="EMBL" id="TDX02021.1"/>
    </source>
</evidence>
<evidence type="ECO:0000313" key="3">
    <source>
        <dbReference type="Proteomes" id="UP000294498"/>
    </source>
</evidence>
<dbReference type="RefSeq" id="WP_133994648.1">
    <property type="nucleotide sequence ID" value="NZ_SODV01000001.1"/>
</dbReference>
<reference evidence="2 3" key="1">
    <citation type="submission" date="2019-03" db="EMBL/GenBank/DDBJ databases">
        <title>Genomic Encyclopedia of Type Strains, Phase IV (KMG-IV): sequencing the most valuable type-strain genomes for metagenomic binning, comparative biology and taxonomic classification.</title>
        <authorList>
            <person name="Goeker M."/>
        </authorList>
    </citation>
    <scope>NUCLEOTIDE SEQUENCE [LARGE SCALE GENOMIC DNA]</scope>
    <source>
        <strain evidence="2 3">DSM 100059</strain>
    </source>
</reference>
<evidence type="ECO:0000256" key="1">
    <source>
        <dbReference type="SAM" id="SignalP"/>
    </source>
</evidence>
<accession>A0A4R8DXS7</accession>
<proteinExistence type="predicted"/>
<dbReference type="Proteomes" id="UP000294498">
    <property type="component" value="Unassembled WGS sequence"/>
</dbReference>
<feature type="signal peptide" evidence="1">
    <location>
        <begin position="1"/>
        <end position="18"/>
    </location>
</feature>
<dbReference type="EMBL" id="SODV01000001">
    <property type="protein sequence ID" value="TDX02021.1"/>
    <property type="molecule type" value="Genomic_DNA"/>
</dbReference>
<sequence>MKHALALAALFVAVSAAAQSLDEAKQAIAASNAIYFHSFARNDSSIFIDRYADDCRIMAPGSPALDGHEGAAGFFRIAYDKIGLRDGQFITTAVYGDGKEYVTEEGLWKSYDAHHLLFDHGKFLVLWKKTPKGWKMFRDSFSSDLNR</sequence>
<gene>
    <name evidence="2" type="ORF">EDB95_3068</name>
</gene>
<keyword evidence="3" id="KW-1185">Reference proteome</keyword>
<comment type="caution">
    <text evidence="2">The sequence shown here is derived from an EMBL/GenBank/DDBJ whole genome shotgun (WGS) entry which is preliminary data.</text>
</comment>
<feature type="chain" id="PRO_5020217024" evidence="1">
    <location>
        <begin position="19"/>
        <end position="147"/>
    </location>
</feature>
<protein>
    <submittedName>
        <fullName evidence="2">Uncharacterized protein DUF4440</fullName>
    </submittedName>
</protein>
<keyword evidence="1" id="KW-0732">Signal</keyword>
<dbReference type="AlphaFoldDB" id="A0A4R8DXS7"/>
<dbReference type="Gene3D" id="3.10.450.50">
    <property type="match status" value="1"/>
</dbReference>
<dbReference type="InterPro" id="IPR032710">
    <property type="entry name" value="NTF2-like_dom_sf"/>
</dbReference>
<dbReference type="SUPFAM" id="SSF54427">
    <property type="entry name" value="NTF2-like"/>
    <property type="match status" value="1"/>
</dbReference>
<name>A0A4R8DXS7_9BACT</name>
<dbReference type="OrthoDB" id="9814425at2"/>